<evidence type="ECO:0000256" key="1">
    <source>
        <dbReference type="SAM" id="MobiDB-lite"/>
    </source>
</evidence>
<name>A0A3N4HWD3_ASCIM</name>
<feature type="compositionally biased region" description="Polar residues" evidence="1">
    <location>
        <begin position="19"/>
        <end position="38"/>
    </location>
</feature>
<gene>
    <name evidence="2" type="ORF">BJ508DRAFT_365199</name>
</gene>
<organism evidence="2 3">
    <name type="scientific">Ascobolus immersus RN42</name>
    <dbReference type="NCBI Taxonomy" id="1160509"/>
    <lineage>
        <taxon>Eukaryota</taxon>
        <taxon>Fungi</taxon>
        <taxon>Dikarya</taxon>
        <taxon>Ascomycota</taxon>
        <taxon>Pezizomycotina</taxon>
        <taxon>Pezizomycetes</taxon>
        <taxon>Pezizales</taxon>
        <taxon>Ascobolaceae</taxon>
        <taxon>Ascobolus</taxon>
    </lineage>
</organism>
<keyword evidence="3" id="KW-1185">Reference proteome</keyword>
<dbReference type="EMBL" id="ML119750">
    <property type="protein sequence ID" value="RPA76160.1"/>
    <property type="molecule type" value="Genomic_DNA"/>
</dbReference>
<protein>
    <submittedName>
        <fullName evidence="2">Uncharacterized protein</fullName>
    </submittedName>
</protein>
<feature type="compositionally biased region" description="Basic residues" evidence="1">
    <location>
        <begin position="1"/>
        <end position="11"/>
    </location>
</feature>
<accession>A0A3N4HWD3</accession>
<feature type="region of interest" description="Disordered" evidence="1">
    <location>
        <begin position="1"/>
        <end position="38"/>
    </location>
</feature>
<evidence type="ECO:0000313" key="2">
    <source>
        <dbReference type="EMBL" id="RPA76160.1"/>
    </source>
</evidence>
<dbReference type="AlphaFoldDB" id="A0A3N4HWD3"/>
<evidence type="ECO:0000313" key="3">
    <source>
        <dbReference type="Proteomes" id="UP000275078"/>
    </source>
</evidence>
<sequence length="386" mass="43611">MNHRGRARRGNQRPWNKPRNGNQARLPTDGNNQVGWTQPDAETQFNQRVQAVKDHLYQSHISAKKNDTENEYNHLDKAFQMCQRIINTHVSDGQESAQLETNWDMGSWMAKEDWMSNVDYKSVLEVKKLQSVVGKFMKCLLQDDESPSQPAVTATPLVQEEQLDQDSTLEAYCTDQVDVSNSPKSTVPLEHCKEDLASAPHEALPNHYQEGPAISTPHEFQTAGSAQTAAPLAPPAHYVENQTDVPSPQPPPSRIDMLLAAAARAHQQQVDYSPAQRSPHVELQHQNYANLYQNQTGFGYPAQFVDATHAQQQQMQMAHHMNNYVPEQYTQTSPSQPEQQYYPYQNFFQYPPSALAPQVASHTFQNGQFYPSGEELMFATLRGYGS</sequence>
<dbReference type="Proteomes" id="UP000275078">
    <property type="component" value="Unassembled WGS sequence"/>
</dbReference>
<reference evidence="2 3" key="1">
    <citation type="journal article" date="2018" name="Nat. Ecol. Evol.">
        <title>Pezizomycetes genomes reveal the molecular basis of ectomycorrhizal truffle lifestyle.</title>
        <authorList>
            <person name="Murat C."/>
            <person name="Payen T."/>
            <person name="Noel B."/>
            <person name="Kuo A."/>
            <person name="Morin E."/>
            <person name="Chen J."/>
            <person name="Kohler A."/>
            <person name="Krizsan K."/>
            <person name="Balestrini R."/>
            <person name="Da Silva C."/>
            <person name="Montanini B."/>
            <person name="Hainaut M."/>
            <person name="Levati E."/>
            <person name="Barry K.W."/>
            <person name="Belfiori B."/>
            <person name="Cichocki N."/>
            <person name="Clum A."/>
            <person name="Dockter R.B."/>
            <person name="Fauchery L."/>
            <person name="Guy J."/>
            <person name="Iotti M."/>
            <person name="Le Tacon F."/>
            <person name="Lindquist E.A."/>
            <person name="Lipzen A."/>
            <person name="Malagnac F."/>
            <person name="Mello A."/>
            <person name="Molinier V."/>
            <person name="Miyauchi S."/>
            <person name="Poulain J."/>
            <person name="Riccioni C."/>
            <person name="Rubini A."/>
            <person name="Sitrit Y."/>
            <person name="Splivallo R."/>
            <person name="Traeger S."/>
            <person name="Wang M."/>
            <person name="Zifcakova L."/>
            <person name="Wipf D."/>
            <person name="Zambonelli A."/>
            <person name="Paolocci F."/>
            <person name="Nowrousian M."/>
            <person name="Ottonello S."/>
            <person name="Baldrian P."/>
            <person name="Spatafora J.W."/>
            <person name="Henrissat B."/>
            <person name="Nagy L.G."/>
            <person name="Aury J.M."/>
            <person name="Wincker P."/>
            <person name="Grigoriev I.V."/>
            <person name="Bonfante P."/>
            <person name="Martin F.M."/>
        </authorList>
    </citation>
    <scope>NUCLEOTIDE SEQUENCE [LARGE SCALE GENOMIC DNA]</scope>
    <source>
        <strain evidence="2 3">RN42</strain>
    </source>
</reference>
<proteinExistence type="predicted"/>